<dbReference type="Proteomes" id="UP001302374">
    <property type="component" value="Chromosome"/>
</dbReference>
<protein>
    <submittedName>
        <fullName evidence="1">Uncharacterized protein</fullName>
    </submittedName>
</protein>
<sequence>MEARYNIENSIKKIAENLKEHIGLVVIYGDDWTSISLGYQFTLYMGHTDPQYLEQVMFDLAEGFARMFEEFYPGLIVSWITQN</sequence>
<evidence type="ECO:0000313" key="3">
    <source>
        <dbReference type="Proteomes" id="UP000576368"/>
    </source>
</evidence>
<accession>A0A7X5YH85</accession>
<proteinExistence type="predicted"/>
<reference evidence="1 3" key="2">
    <citation type="submission" date="2020-03" db="EMBL/GenBank/DDBJ databases">
        <title>Genomic Encyclopedia of Type Strains, Phase IV (KMG-IV): sequencing the most valuable type-strain genomes for metagenomic binning, comparative biology and taxonomic classification.</title>
        <authorList>
            <person name="Goeker M."/>
        </authorList>
    </citation>
    <scope>NUCLEOTIDE SEQUENCE [LARGE SCALE GENOMIC DNA]</scope>
    <source>
        <strain evidence="1 3">DSM 105722</strain>
    </source>
</reference>
<dbReference type="EMBL" id="CP043839">
    <property type="protein sequence ID" value="WOF12176.1"/>
    <property type="molecule type" value="Genomic_DNA"/>
</dbReference>
<keyword evidence="4" id="KW-1185">Reference proteome</keyword>
<dbReference type="EMBL" id="JAATLI010000021">
    <property type="protein sequence ID" value="NJC20709.1"/>
    <property type="molecule type" value="Genomic_DNA"/>
</dbReference>
<evidence type="ECO:0000313" key="2">
    <source>
        <dbReference type="EMBL" id="WOF12176.1"/>
    </source>
</evidence>
<dbReference type="RefSeq" id="WP_118305678.1">
    <property type="nucleotide sequence ID" value="NZ_BMPA01000020.1"/>
</dbReference>
<dbReference type="AlphaFoldDB" id="A0A7X5YH85"/>
<evidence type="ECO:0000313" key="1">
    <source>
        <dbReference type="EMBL" id="NJC20709.1"/>
    </source>
</evidence>
<reference evidence="2 4" key="1">
    <citation type="submission" date="2019-09" db="EMBL/GenBank/DDBJ databases">
        <title>Butyricimonas paravirosa DSM 105722 (=214-4 = JCM 18677 = CCUG 65563).</title>
        <authorList>
            <person name="Le Roy T."/>
            <person name="Cani P.D."/>
        </authorList>
    </citation>
    <scope>NUCLEOTIDE SEQUENCE [LARGE SCALE GENOMIC DNA]</scope>
    <source>
        <strain evidence="2 4">DSM 105722</strain>
    </source>
</reference>
<gene>
    <name evidence="2" type="ORF">F1644_07800</name>
    <name evidence="1" type="ORF">GGR15_004367</name>
</gene>
<dbReference type="Proteomes" id="UP000576368">
    <property type="component" value="Unassembled WGS sequence"/>
</dbReference>
<evidence type="ECO:0000313" key="4">
    <source>
        <dbReference type="Proteomes" id="UP001302374"/>
    </source>
</evidence>
<organism evidence="1 3">
    <name type="scientific">Butyricimonas paravirosa</name>
    <dbReference type="NCBI Taxonomy" id="1472417"/>
    <lineage>
        <taxon>Bacteria</taxon>
        <taxon>Pseudomonadati</taxon>
        <taxon>Bacteroidota</taxon>
        <taxon>Bacteroidia</taxon>
        <taxon>Bacteroidales</taxon>
        <taxon>Odoribacteraceae</taxon>
        <taxon>Butyricimonas</taxon>
    </lineage>
</organism>
<dbReference type="GeneID" id="86891188"/>
<name>A0A7X5YH85_9BACT</name>